<dbReference type="GeneID" id="8862230"/>
<organism evidence="2">
    <name type="scientific">Naegleria gruberi</name>
    <name type="common">Amoeba</name>
    <dbReference type="NCBI Taxonomy" id="5762"/>
    <lineage>
        <taxon>Eukaryota</taxon>
        <taxon>Discoba</taxon>
        <taxon>Heterolobosea</taxon>
        <taxon>Tetramitia</taxon>
        <taxon>Eutetramitia</taxon>
        <taxon>Vahlkampfiidae</taxon>
        <taxon>Naegleria</taxon>
    </lineage>
</organism>
<keyword evidence="2" id="KW-1185">Reference proteome</keyword>
<name>D2VHQ5_NAEGR</name>
<dbReference type="VEuPathDB" id="AmoebaDB:NAEGRDRAFT_68409"/>
<dbReference type="RefSeq" id="XP_002676379.1">
    <property type="nucleotide sequence ID" value="XM_002676333.1"/>
</dbReference>
<dbReference type="KEGG" id="ngr:NAEGRDRAFT_68409"/>
<proteinExistence type="predicted"/>
<dbReference type="EMBL" id="GG738872">
    <property type="protein sequence ID" value="EFC43635.1"/>
    <property type="molecule type" value="Genomic_DNA"/>
</dbReference>
<evidence type="ECO:0000313" key="1">
    <source>
        <dbReference type="EMBL" id="EFC43635.1"/>
    </source>
</evidence>
<dbReference type="OMA" id="QCPENIG"/>
<sequence length="457" mass="50904">MKLDVAIDQVVSKSCLAGLKGVQCPENIGKKRFTPSSTLDLLFAGMGYDSYAHTVKPQILNSNTVNVLSSPSVNSISVTMTDARQFYSQVYPISGQQSTFYNGLYTHNGGADEIFTKFFEGKLNVLNAQQQYTTHQTSVTNAMDITSGFSRIVEILPNEMNQEMYEKIIEFFGDSVMTLVNFGGVVDSTVSVRGCYSDPNMENYVKTQLSGIIQGYDADVPVGWVKYHKISELDIAGGNPEIDNIPRRVETFHLNPVPIRFDTIPIWQVFPEGPKRNNMKAVYDSYVQAQGSMVENKINRIQQLKLQELQKPQPFVAYARRKSNNFIYGIAEGLMAIGQPIDISALSYKFFTNQLAVLNGKTTVRLIRHNENVFHMEAIQSCPNMGAYAAKTPTLISNVVGNSCAFIRLENAPVGGGFKNMVERVNYDEANELFVCSGCHAYILNWTDLRCDCPAIN</sequence>
<protein>
    <submittedName>
        <fullName evidence="1">Predicted protein</fullName>
    </submittedName>
</protein>
<evidence type="ECO:0000313" key="2">
    <source>
        <dbReference type="Proteomes" id="UP000006671"/>
    </source>
</evidence>
<dbReference type="AlphaFoldDB" id="D2VHQ5"/>
<dbReference type="Proteomes" id="UP000006671">
    <property type="component" value="Unassembled WGS sequence"/>
</dbReference>
<dbReference type="InParanoid" id="D2VHQ5"/>
<gene>
    <name evidence="1" type="ORF">NAEGRDRAFT_68409</name>
</gene>
<accession>D2VHQ5</accession>
<reference evidence="1 2" key="1">
    <citation type="journal article" date="2010" name="Cell">
        <title>The genome of Naegleria gruberi illuminates early eukaryotic versatility.</title>
        <authorList>
            <person name="Fritz-Laylin L.K."/>
            <person name="Prochnik S.E."/>
            <person name="Ginger M.L."/>
            <person name="Dacks J.B."/>
            <person name="Carpenter M.L."/>
            <person name="Field M.C."/>
            <person name="Kuo A."/>
            <person name="Paredez A."/>
            <person name="Chapman J."/>
            <person name="Pham J."/>
            <person name="Shu S."/>
            <person name="Neupane R."/>
            <person name="Cipriano M."/>
            <person name="Mancuso J."/>
            <person name="Tu H."/>
            <person name="Salamov A."/>
            <person name="Lindquist E."/>
            <person name="Shapiro H."/>
            <person name="Lucas S."/>
            <person name="Grigoriev I.V."/>
            <person name="Cande W.Z."/>
            <person name="Fulton C."/>
            <person name="Rokhsar D.S."/>
            <person name="Dawson S.C."/>
        </authorList>
    </citation>
    <scope>NUCLEOTIDE SEQUENCE [LARGE SCALE GENOMIC DNA]</scope>
    <source>
        <strain evidence="1 2">NEG-M</strain>
    </source>
</reference>